<feature type="domain" description="Transglycosylase SLT" evidence="2">
    <location>
        <begin position="35"/>
        <end position="140"/>
    </location>
</feature>
<gene>
    <name evidence="3" type="ORF">FCL38_00475</name>
</gene>
<evidence type="ECO:0000256" key="1">
    <source>
        <dbReference type="SAM" id="SignalP"/>
    </source>
</evidence>
<feature type="signal peptide" evidence="1">
    <location>
        <begin position="1"/>
        <end position="30"/>
    </location>
</feature>
<dbReference type="Proteomes" id="UP000298763">
    <property type="component" value="Chromosome"/>
</dbReference>
<accession>A0ABX5UVW2</accession>
<proteinExistence type="predicted"/>
<evidence type="ECO:0000259" key="2">
    <source>
        <dbReference type="Pfam" id="PF01464"/>
    </source>
</evidence>
<evidence type="ECO:0000313" key="3">
    <source>
        <dbReference type="EMBL" id="QCP14402.1"/>
    </source>
</evidence>
<dbReference type="Gene3D" id="1.10.530.10">
    <property type="match status" value="1"/>
</dbReference>
<reference evidence="3 4" key="1">
    <citation type="submission" date="2019-05" db="EMBL/GenBank/DDBJ databases">
        <title>Draft Genome Sequences of Six Type Strains of the Genus Massilia.</title>
        <authorList>
            <person name="Miess H."/>
            <person name="Frediansyhah A."/>
            <person name="Gross H."/>
        </authorList>
    </citation>
    <scope>NUCLEOTIDE SEQUENCE [LARGE SCALE GENOMIC DNA]</scope>
    <source>
        <strain evidence="3 4">DSMZ 26121</strain>
    </source>
</reference>
<dbReference type="SUPFAM" id="SSF53955">
    <property type="entry name" value="Lysozyme-like"/>
    <property type="match status" value="1"/>
</dbReference>
<protein>
    <submittedName>
        <fullName evidence="3">Lytic transglycosylase domain-containing protein</fullName>
    </submittedName>
</protein>
<dbReference type="CDD" id="cd13400">
    <property type="entry name" value="LT_IagB-like"/>
    <property type="match status" value="1"/>
</dbReference>
<name>A0ABX5UVW2_9BURK</name>
<organism evidence="3 4">
    <name type="scientific">Pseudoduganella umbonata</name>
    <dbReference type="NCBI Taxonomy" id="864828"/>
    <lineage>
        <taxon>Bacteria</taxon>
        <taxon>Pseudomonadati</taxon>
        <taxon>Pseudomonadota</taxon>
        <taxon>Betaproteobacteria</taxon>
        <taxon>Burkholderiales</taxon>
        <taxon>Oxalobacteraceae</taxon>
        <taxon>Telluria group</taxon>
        <taxon>Pseudoduganella</taxon>
    </lineage>
</organism>
<dbReference type="InterPro" id="IPR008258">
    <property type="entry name" value="Transglycosylase_SLT_dom_1"/>
</dbReference>
<sequence length="156" mass="17351">MPCNRSTIPAIHRRIGLVGMFALFSGTSLAADLACIEQAAARFDVPTVLLRAIVQQETAGRCTTRHPRNRNGTYDIGCAGINSGWLPRLSREFGINEQALQTPCTNLHVGAWILARNLRQHGDTWRAIGAYNAVTESKRREYAWKILAHMQPRAAR</sequence>
<evidence type="ECO:0000313" key="4">
    <source>
        <dbReference type="Proteomes" id="UP000298763"/>
    </source>
</evidence>
<dbReference type="InterPro" id="IPR023346">
    <property type="entry name" value="Lysozyme-like_dom_sf"/>
</dbReference>
<keyword evidence="4" id="KW-1185">Reference proteome</keyword>
<feature type="chain" id="PRO_5047151886" evidence="1">
    <location>
        <begin position="31"/>
        <end position="156"/>
    </location>
</feature>
<dbReference type="EMBL" id="CP040017">
    <property type="protein sequence ID" value="QCP14402.1"/>
    <property type="molecule type" value="Genomic_DNA"/>
</dbReference>
<keyword evidence="1" id="KW-0732">Signal</keyword>
<dbReference type="Pfam" id="PF01464">
    <property type="entry name" value="SLT"/>
    <property type="match status" value="1"/>
</dbReference>